<comment type="caution">
    <text evidence="2">The sequence shown here is derived from an EMBL/GenBank/DDBJ whole genome shotgun (WGS) entry which is preliminary data.</text>
</comment>
<organism evidence="2 3">
    <name type="scientific">Winogradskya consettensis</name>
    <dbReference type="NCBI Taxonomy" id="113560"/>
    <lineage>
        <taxon>Bacteria</taxon>
        <taxon>Bacillati</taxon>
        <taxon>Actinomycetota</taxon>
        <taxon>Actinomycetes</taxon>
        <taxon>Micromonosporales</taxon>
        <taxon>Micromonosporaceae</taxon>
        <taxon>Winogradskya</taxon>
    </lineage>
</organism>
<protein>
    <recommendedName>
        <fullName evidence="4">DUF4878 domain-containing protein</fullName>
    </recommendedName>
</protein>
<sequence length="202" mass="22247">MAQFAGVRVGSPRLPHHPVLLVHDVQHLVRRQRRLITHGTQYRGAVTLPPPPFPPGPAVPVLAPPPRKRRTWLIVLVSVALVFAAGCAFGIIRLVLGVKHVSDVESDVNEATSAFIEDSRDGLSQQGWDGLCEDARGNYAQEDLAGRKQELSGYSITGTDVDWARGQATVRVELRREDGTRGQEVYVVEEEGERWKVCAFPA</sequence>
<evidence type="ECO:0008006" key="4">
    <source>
        <dbReference type="Google" id="ProtNLM"/>
    </source>
</evidence>
<dbReference type="Proteomes" id="UP000680865">
    <property type="component" value="Unassembled WGS sequence"/>
</dbReference>
<keyword evidence="1" id="KW-1133">Transmembrane helix</keyword>
<dbReference type="EMBL" id="BOQP01000041">
    <property type="protein sequence ID" value="GIM80092.1"/>
    <property type="molecule type" value="Genomic_DNA"/>
</dbReference>
<keyword evidence="1" id="KW-0472">Membrane</keyword>
<gene>
    <name evidence="2" type="ORF">Aco04nite_68870</name>
</gene>
<evidence type="ECO:0000313" key="3">
    <source>
        <dbReference type="Proteomes" id="UP000680865"/>
    </source>
</evidence>
<reference evidence="2" key="1">
    <citation type="submission" date="2021-03" db="EMBL/GenBank/DDBJ databases">
        <title>Whole genome shotgun sequence of Actinoplanes consettensis NBRC 14913.</title>
        <authorList>
            <person name="Komaki H."/>
            <person name="Tamura T."/>
        </authorList>
    </citation>
    <scope>NUCLEOTIDE SEQUENCE</scope>
    <source>
        <strain evidence="2">NBRC 14913</strain>
    </source>
</reference>
<proteinExistence type="predicted"/>
<dbReference type="AlphaFoldDB" id="A0A919SX39"/>
<feature type="transmembrane region" description="Helical" evidence="1">
    <location>
        <begin position="72"/>
        <end position="96"/>
    </location>
</feature>
<name>A0A919SX39_9ACTN</name>
<evidence type="ECO:0000313" key="2">
    <source>
        <dbReference type="EMBL" id="GIM80092.1"/>
    </source>
</evidence>
<evidence type="ECO:0000256" key="1">
    <source>
        <dbReference type="SAM" id="Phobius"/>
    </source>
</evidence>
<keyword evidence="1" id="KW-0812">Transmembrane</keyword>
<accession>A0A919SX39</accession>
<keyword evidence="3" id="KW-1185">Reference proteome</keyword>